<dbReference type="InterPro" id="IPR036068">
    <property type="entry name" value="Nicotinate_pribotase-like_C"/>
</dbReference>
<dbReference type="FunFam" id="3.90.1170.20:FF:000001">
    <property type="entry name" value="Nicotinate-nucleotide diphosphorylase (Carboxylating)"/>
    <property type="match status" value="1"/>
</dbReference>
<dbReference type="InterPro" id="IPR002638">
    <property type="entry name" value="Quinolinate_PRibosylTrfase_C"/>
</dbReference>
<dbReference type="GO" id="GO:0009435">
    <property type="term" value="P:NAD+ biosynthetic process"/>
    <property type="evidence" value="ECO:0007669"/>
    <property type="project" value="UniProtKB-UniPathway"/>
</dbReference>
<comment type="subunit">
    <text evidence="4">Hexamer formed by 3 homodimers.</text>
</comment>
<dbReference type="PIRSF" id="PIRSF006250">
    <property type="entry name" value="NadC_ModD"/>
    <property type="match status" value="1"/>
</dbReference>
<organism evidence="14">
    <name type="scientific">marine metagenome</name>
    <dbReference type="NCBI Taxonomy" id="408172"/>
    <lineage>
        <taxon>unclassified sequences</taxon>
        <taxon>metagenomes</taxon>
        <taxon>ecological metagenomes</taxon>
    </lineage>
</organism>
<name>A0A381PU03_9ZZZZ</name>
<evidence type="ECO:0000256" key="7">
    <source>
        <dbReference type="ARBA" id="ARBA00022676"/>
    </source>
</evidence>
<evidence type="ECO:0000256" key="4">
    <source>
        <dbReference type="ARBA" id="ARBA00011218"/>
    </source>
</evidence>
<comment type="similarity">
    <text evidence="3">Belongs to the NadC/ModD family.</text>
</comment>
<evidence type="ECO:0000259" key="13">
    <source>
        <dbReference type="Pfam" id="PF02749"/>
    </source>
</evidence>
<dbReference type="InterPro" id="IPR027277">
    <property type="entry name" value="NadC/ModD"/>
</dbReference>
<comment type="pathway">
    <text evidence="2">Cofactor biosynthesis; NAD(+) biosynthesis; nicotinate D-ribonucleotide from quinolinate: step 1/1.</text>
</comment>
<dbReference type="InterPro" id="IPR022412">
    <property type="entry name" value="Quinolinate_PRibosylTrfase_N"/>
</dbReference>
<dbReference type="InterPro" id="IPR013785">
    <property type="entry name" value="Aldolase_TIM"/>
</dbReference>
<evidence type="ECO:0000256" key="6">
    <source>
        <dbReference type="ARBA" id="ARBA00022642"/>
    </source>
</evidence>
<evidence type="ECO:0000259" key="12">
    <source>
        <dbReference type="Pfam" id="PF01729"/>
    </source>
</evidence>
<protein>
    <recommendedName>
        <fullName evidence="11">Probable nicotinate-nucleotide pyrophosphorylase [carboxylating]</fullName>
        <ecNumber evidence="5">2.4.2.19</ecNumber>
    </recommendedName>
    <alternativeName>
        <fullName evidence="9">Quinolinate phosphoribosyltransferase [decarboxylating]</fullName>
    </alternativeName>
</protein>
<dbReference type="UniPathway" id="UPA00253">
    <property type="reaction ID" value="UER00331"/>
</dbReference>
<accession>A0A381PU03</accession>
<dbReference type="SUPFAM" id="SSF51690">
    <property type="entry name" value="Nicotinate/Quinolinate PRTase C-terminal domain-like"/>
    <property type="match status" value="1"/>
</dbReference>
<feature type="domain" description="Quinolinate phosphoribosyl transferase N-terminal" evidence="13">
    <location>
        <begin position="25"/>
        <end position="109"/>
    </location>
</feature>
<dbReference type="GO" id="GO:0034213">
    <property type="term" value="P:quinolinate catabolic process"/>
    <property type="evidence" value="ECO:0007669"/>
    <property type="project" value="TreeGrafter"/>
</dbReference>
<reference evidence="14" key="1">
    <citation type="submission" date="2018-05" db="EMBL/GenBank/DDBJ databases">
        <authorList>
            <person name="Lanie J.A."/>
            <person name="Ng W.-L."/>
            <person name="Kazmierczak K.M."/>
            <person name="Andrzejewski T.M."/>
            <person name="Davidsen T.M."/>
            <person name="Wayne K.J."/>
            <person name="Tettelin H."/>
            <person name="Glass J.I."/>
            <person name="Rusch D."/>
            <person name="Podicherti R."/>
            <person name="Tsui H.-C.T."/>
            <person name="Winkler M.E."/>
        </authorList>
    </citation>
    <scope>NUCLEOTIDE SEQUENCE</scope>
</reference>
<dbReference type="Pfam" id="PF02749">
    <property type="entry name" value="QRPTase_N"/>
    <property type="match status" value="1"/>
</dbReference>
<dbReference type="EC" id="2.4.2.19" evidence="5"/>
<evidence type="ECO:0000313" key="14">
    <source>
        <dbReference type="EMBL" id="SUZ69439.1"/>
    </source>
</evidence>
<dbReference type="PANTHER" id="PTHR32179">
    <property type="entry name" value="NICOTINATE-NUCLEOTIDE PYROPHOSPHORYLASE [CARBOXYLATING]"/>
    <property type="match status" value="1"/>
</dbReference>
<comment type="function">
    <text evidence="1">Involved in the catabolism of quinolinic acid (QA).</text>
</comment>
<dbReference type="InterPro" id="IPR004393">
    <property type="entry name" value="NadC"/>
</dbReference>
<keyword evidence="7" id="KW-0328">Glycosyltransferase</keyword>
<gene>
    <name evidence="14" type="ORF">METZ01_LOCUS22293</name>
</gene>
<dbReference type="InterPro" id="IPR037128">
    <property type="entry name" value="Quinolinate_PRibosylTase_N_sf"/>
</dbReference>
<evidence type="ECO:0000256" key="5">
    <source>
        <dbReference type="ARBA" id="ARBA00011944"/>
    </source>
</evidence>
<feature type="domain" description="Quinolinate phosphoribosyl transferase C-terminal" evidence="12">
    <location>
        <begin position="112"/>
        <end position="274"/>
    </location>
</feature>
<dbReference type="CDD" id="cd01572">
    <property type="entry name" value="QPRTase"/>
    <property type="match status" value="1"/>
</dbReference>
<dbReference type="Gene3D" id="3.20.20.70">
    <property type="entry name" value="Aldolase class I"/>
    <property type="match status" value="1"/>
</dbReference>
<evidence type="ECO:0000256" key="1">
    <source>
        <dbReference type="ARBA" id="ARBA00003237"/>
    </source>
</evidence>
<dbReference type="AlphaFoldDB" id="A0A381PU03"/>
<evidence type="ECO:0000256" key="3">
    <source>
        <dbReference type="ARBA" id="ARBA00009400"/>
    </source>
</evidence>
<dbReference type="EMBL" id="UINC01001061">
    <property type="protein sequence ID" value="SUZ69439.1"/>
    <property type="molecule type" value="Genomic_DNA"/>
</dbReference>
<keyword evidence="6" id="KW-0662">Pyridine nucleotide biosynthesis</keyword>
<comment type="catalytic activity">
    <reaction evidence="10">
        <text>nicotinate beta-D-ribonucleotide + CO2 + diphosphate = quinolinate + 5-phospho-alpha-D-ribose 1-diphosphate + 2 H(+)</text>
        <dbReference type="Rhea" id="RHEA:12733"/>
        <dbReference type="ChEBI" id="CHEBI:15378"/>
        <dbReference type="ChEBI" id="CHEBI:16526"/>
        <dbReference type="ChEBI" id="CHEBI:29959"/>
        <dbReference type="ChEBI" id="CHEBI:33019"/>
        <dbReference type="ChEBI" id="CHEBI:57502"/>
        <dbReference type="ChEBI" id="CHEBI:58017"/>
        <dbReference type="EC" id="2.4.2.19"/>
    </reaction>
</comment>
<evidence type="ECO:0000256" key="9">
    <source>
        <dbReference type="ARBA" id="ARBA00033102"/>
    </source>
</evidence>
<proteinExistence type="inferred from homology"/>
<dbReference type="GO" id="GO:0005737">
    <property type="term" value="C:cytoplasm"/>
    <property type="evidence" value="ECO:0007669"/>
    <property type="project" value="TreeGrafter"/>
</dbReference>
<dbReference type="FunFam" id="3.20.20.70:FF:000030">
    <property type="entry name" value="Nicotinate-nucleotide pyrophosphorylase, carboxylating"/>
    <property type="match status" value="1"/>
</dbReference>
<dbReference type="Gene3D" id="3.90.1170.20">
    <property type="entry name" value="Quinolinate phosphoribosyl transferase, N-terminal domain"/>
    <property type="match status" value="1"/>
</dbReference>
<dbReference type="PANTHER" id="PTHR32179:SF3">
    <property type="entry name" value="NICOTINATE-NUCLEOTIDE PYROPHOSPHORYLASE [CARBOXYLATING]"/>
    <property type="match status" value="1"/>
</dbReference>
<keyword evidence="8" id="KW-0808">Transferase</keyword>
<evidence type="ECO:0000256" key="10">
    <source>
        <dbReference type="ARBA" id="ARBA00047445"/>
    </source>
</evidence>
<evidence type="ECO:0000256" key="2">
    <source>
        <dbReference type="ARBA" id="ARBA00004893"/>
    </source>
</evidence>
<dbReference type="SUPFAM" id="SSF54675">
    <property type="entry name" value="Nicotinate/Quinolinate PRTase N-terminal domain-like"/>
    <property type="match status" value="1"/>
</dbReference>
<dbReference type="NCBIfam" id="TIGR00078">
    <property type="entry name" value="nadC"/>
    <property type="match status" value="1"/>
</dbReference>
<dbReference type="GO" id="GO:0004514">
    <property type="term" value="F:nicotinate-nucleotide diphosphorylase (carboxylating) activity"/>
    <property type="evidence" value="ECO:0007669"/>
    <property type="project" value="UniProtKB-EC"/>
</dbReference>
<evidence type="ECO:0000256" key="11">
    <source>
        <dbReference type="ARBA" id="ARBA00069173"/>
    </source>
</evidence>
<sequence length="277" mass="30041">MNTFLPSDIESVVRSALAEDIGNGDITAELIPAKKLVSARIISREDGVLCGSPWVNRVFSQLDNSIAVNWRLNESETFKANQILAEVDGSARPIMSGERTALNFLQLLSGTASYTRELTSRIAHTSAKLLDTRKTLPGLRSAQKYAVRIGGGQNHRMGLFDAYLIKENHISACGGISEVITKVRRVSLDKSVEIEVQNLTQLQEALAAGANKILLDNFDILALQEAVKITQGQSKLEASGGIDQDLLVKIAETGVDYISIGALTKHCRAIDLSLLIN</sequence>
<evidence type="ECO:0000256" key="8">
    <source>
        <dbReference type="ARBA" id="ARBA00022679"/>
    </source>
</evidence>
<dbReference type="Pfam" id="PF01729">
    <property type="entry name" value="QRPTase_C"/>
    <property type="match status" value="1"/>
</dbReference>